<name>A0AAE0YTX8_9GAST</name>
<sequence length="82" mass="9542">MNLIAKGRTCQVRTNQVQTELLLLVQKAVMSLHVTLGQKIKWKRIALIHRDVRWMDHKPKGDTLRLVGLTERMNIADQIRQS</sequence>
<evidence type="ECO:0000313" key="1">
    <source>
        <dbReference type="EMBL" id="KAK3756177.1"/>
    </source>
</evidence>
<evidence type="ECO:0000313" key="2">
    <source>
        <dbReference type="Proteomes" id="UP001283361"/>
    </source>
</evidence>
<organism evidence="1 2">
    <name type="scientific">Elysia crispata</name>
    <name type="common">lettuce slug</name>
    <dbReference type="NCBI Taxonomy" id="231223"/>
    <lineage>
        <taxon>Eukaryota</taxon>
        <taxon>Metazoa</taxon>
        <taxon>Spiralia</taxon>
        <taxon>Lophotrochozoa</taxon>
        <taxon>Mollusca</taxon>
        <taxon>Gastropoda</taxon>
        <taxon>Heterobranchia</taxon>
        <taxon>Euthyneura</taxon>
        <taxon>Panpulmonata</taxon>
        <taxon>Sacoglossa</taxon>
        <taxon>Placobranchoidea</taxon>
        <taxon>Plakobranchidae</taxon>
        <taxon>Elysia</taxon>
    </lineage>
</organism>
<dbReference type="AlphaFoldDB" id="A0AAE0YTX8"/>
<comment type="caution">
    <text evidence="1">The sequence shown here is derived from an EMBL/GenBank/DDBJ whole genome shotgun (WGS) entry which is preliminary data.</text>
</comment>
<dbReference type="EMBL" id="JAWDGP010005542">
    <property type="protein sequence ID" value="KAK3756177.1"/>
    <property type="molecule type" value="Genomic_DNA"/>
</dbReference>
<accession>A0AAE0YTX8</accession>
<reference evidence="1" key="1">
    <citation type="journal article" date="2023" name="G3 (Bethesda)">
        <title>A reference genome for the long-term kleptoplast-retaining sea slug Elysia crispata morphotype clarki.</title>
        <authorList>
            <person name="Eastman K.E."/>
            <person name="Pendleton A.L."/>
            <person name="Shaikh M.A."/>
            <person name="Suttiyut T."/>
            <person name="Ogas R."/>
            <person name="Tomko P."/>
            <person name="Gavelis G."/>
            <person name="Widhalm J.R."/>
            <person name="Wisecaver J.H."/>
        </authorList>
    </citation>
    <scope>NUCLEOTIDE SEQUENCE</scope>
    <source>
        <strain evidence="1">ECLA1</strain>
    </source>
</reference>
<proteinExistence type="predicted"/>
<protein>
    <submittedName>
        <fullName evidence="1">Uncharacterized protein</fullName>
    </submittedName>
</protein>
<dbReference type="Proteomes" id="UP001283361">
    <property type="component" value="Unassembled WGS sequence"/>
</dbReference>
<keyword evidence="2" id="KW-1185">Reference proteome</keyword>
<gene>
    <name evidence="1" type="ORF">RRG08_064283</name>
</gene>